<dbReference type="EMBL" id="JANCYU010000064">
    <property type="protein sequence ID" value="KAK4528413.1"/>
    <property type="molecule type" value="Genomic_DNA"/>
</dbReference>
<sequence>MPRILVLYYSMYGHVKKLADQIAEGVRQEGCEVVVYQAPETLSEDVLKLLKAPPKPSDPVFTFDKHSVLAEADGVLFGFPTRFGMMCAQMKAVFDSFGHLWQSGALATKPAGLFFSTGSQGGGQETTAFTTVTQLAHLGMVFVPLGYTYGPDEFRQDRVQGGSAYGAGTYAGADGSRQPIDYELARAKHQGSYFAKFVKRLAPK</sequence>
<dbReference type="Gene3D" id="3.40.50.360">
    <property type="match status" value="1"/>
</dbReference>
<dbReference type="NCBIfam" id="NF002999">
    <property type="entry name" value="PRK03767.1"/>
    <property type="match status" value="1"/>
</dbReference>
<dbReference type="Pfam" id="PF03358">
    <property type="entry name" value="FMN_red"/>
    <property type="match status" value="1"/>
</dbReference>
<comment type="caution">
    <text evidence="3">The sequence shown here is derived from an EMBL/GenBank/DDBJ whole genome shotgun (WGS) entry which is preliminary data.</text>
</comment>
<accession>A0AAV9IMA6</accession>
<dbReference type="PROSITE" id="PS50902">
    <property type="entry name" value="FLAVODOXIN_LIKE"/>
    <property type="match status" value="1"/>
</dbReference>
<dbReference type="InterPro" id="IPR010089">
    <property type="entry name" value="Flavoprotein_WrbA-like"/>
</dbReference>
<dbReference type="GO" id="GO:0010181">
    <property type="term" value="F:FMN binding"/>
    <property type="evidence" value="ECO:0007669"/>
    <property type="project" value="InterPro"/>
</dbReference>
<dbReference type="NCBIfam" id="TIGR01755">
    <property type="entry name" value="flav_wrbA"/>
    <property type="match status" value="1"/>
</dbReference>
<dbReference type="AlphaFoldDB" id="A0AAV9IMA6"/>
<proteinExistence type="inferred from homology"/>
<name>A0AAV9IMA6_9RHOD</name>
<reference evidence="3 4" key="1">
    <citation type="submission" date="2022-07" db="EMBL/GenBank/DDBJ databases">
        <title>Genome-wide signatures of adaptation to extreme environments.</title>
        <authorList>
            <person name="Cho C.H."/>
            <person name="Yoon H.S."/>
        </authorList>
    </citation>
    <scope>NUCLEOTIDE SEQUENCE [LARGE SCALE GENOMIC DNA]</scope>
    <source>
        <strain evidence="3 4">108.79 E11</strain>
    </source>
</reference>
<dbReference type="FunFam" id="3.40.50.360:FF:000001">
    <property type="entry name" value="NAD(P)H dehydrogenase (Quinone) FQR1-like"/>
    <property type="match status" value="1"/>
</dbReference>
<dbReference type="GO" id="GO:0003955">
    <property type="term" value="F:NAD(P)H dehydrogenase (quinone) activity"/>
    <property type="evidence" value="ECO:0007669"/>
    <property type="project" value="InterPro"/>
</dbReference>
<dbReference type="GO" id="GO:0016020">
    <property type="term" value="C:membrane"/>
    <property type="evidence" value="ECO:0007669"/>
    <property type="project" value="TreeGrafter"/>
</dbReference>
<comment type="similarity">
    <text evidence="1">Belongs to the WrbA family.</text>
</comment>
<dbReference type="InterPro" id="IPR029039">
    <property type="entry name" value="Flavoprotein-like_sf"/>
</dbReference>
<evidence type="ECO:0000313" key="3">
    <source>
        <dbReference type="EMBL" id="KAK4528413.1"/>
    </source>
</evidence>
<protein>
    <recommendedName>
        <fullName evidence="2">Flavodoxin-like domain-containing protein</fullName>
    </recommendedName>
</protein>
<dbReference type="PANTHER" id="PTHR30546:SF23">
    <property type="entry name" value="FLAVOPROTEIN-LIKE PROTEIN YCP4-RELATED"/>
    <property type="match status" value="1"/>
</dbReference>
<dbReference type="InterPro" id="IPR008254">
    <property type="entry name" value="Flavodoxin/NO_synth"/>
</dbReference>
<gene>
    <name evidence="3" type="ORF">GAYE_SCF56G6355</name>
</gene>
<evidence type="ECO:0000256" key="1">
    <source>
        <dbReference type="ARBA" id="ARBA00006961"/>
    </source>
</evidence>
<dbReference type="Proteomes" id="UP001300502">
    <property type="component" value="Unassembled WGS sequence"/>
</dbReference>
<dbReference type="SUPFAM" id="SSF52218">
    <property type="entry name" value="Flavoproteins"/>
    <property type="match status" value="1"/>
</dbReference>
<dbReference type="PANTHER" id="PTHR30546">
    <property type="entry name" value="FLAVODOXIN-RELATED PROTEIN WRBA-RELATED"/>
    <property type="match status" value="1"/>
</dbReference>
<evidence type="ECO:0000259" key="2">
    <source>
        <dbReference type="PROSITE" id="PS50902"/>
    </source>
</evidence>
<keyword evidence="4" id="KW-1185">Reference proteome</keyword>
<dbReference type="InterPro" id="IPR005025">
    <property type="entry name" value="FMN_Rdtase-like_dom"/>
</dbReference>
<feature type="domain" description="Flavodoxin-like" evidence="2">
    <location>
        <begin position="4"/>
        <end position="194"/>
    </location>
</feature>
<organism evidence="3 4">
    <name type="scientific">Galdieria yellowstonensis</name>
    <dbReference type="NCBI Taxonomy" id="3028027"/>
    <lineage>
        <taxon>Eukaryota</taxon>
        <taxon>Rhodophyta</taxon>
        <taxon>Bangiophyceae</taxon>
        <taxon>Galdieriales</taxon>
        <taxon>Galdieriaceae</taxon>
        <taxon>Galdieria</taxon>
    </lineage>
</organism>
<evidence type="ECO:0000313" key="4">
    <source>
        <dbReference type="Proteomes" id="UP001300502"/>
    </source>
</evidence>